<proteinExistence type="predicted"/>
<dbReference type="Pfam" id="PF13508">
    <property type="entry name" value="Acetyltransf_7"/>
    <property type="match status" value="1"/>
</dbReference>
<keyword evidence="1 4" id="KW-0808">Transferase</keyword>
<dbReference type="Proteomes" id="UP000001283">
    <property type="component" value="Chromosome"/>
</dbReference>
<dbReference type="InterPro" id="IPR000182">
    <property type="entry name" value="GNAT_dom"/>
</dbReference>
<dbReference type="PANTHER" id="PTHR43626">
    <property type="entry name" value="ACYL-COA N-ACYLTRANSFERASE"/>
    <property type="match status" value="1"/>
</dbReference>
<sequence length="139" mass="15849">MKVSLSNCIEDVEWSRMKEIYCSVGWKKHDEEKIKKVFQSSNVVAIAYDKNKITGFGRALSDGVFNAAIYDVVVDEHYQNKGIGQQIIENLLAQLKNVSCVHLVSTSGNEEFYRKAGFRKMKTGMARYLNLSLAKEYLE</sequence>
<dbReference type="RefSeq" id="WP_014459041.1">
    <property type="nucleotide sequence ID" value="NC_017138.1"/>
</dbReference>
<evidence type="ECO:0000256" key="1">
    <source>
        <dbReference type="ARBA" id="ARBA00022679"/>
    </source>
</evidence>
<evidence type="ECO:0000259" key="3">
    <source>
        <dbReference type="PROSITE" id="PS51186"/>
    </source>
</evidence>
<evidence type="ECO:0000313" key="4">
    <source>
        <dbReference type="EMBL" id="AEN88601.1"/>
    </source>
</evidence>
<protein>
    <submittedName>
        <fullName evidence="4">GCN5 N-acetyltransferase</fullName>
    </submittedName>
</protein>
<dbReference type="GO" id="GO:0008080">
    <property type="term" value="F:N-acetyltransferase activity"/>
    <property type="evidence" value="ECO:0007669"/>
    <property type="project" value="InterPro"/>
</dbReference>
<keyword evidence="2" id="KW-0012">Acyltransferase</keyword>
<organism evidence="4 5">
    <name type="scientific">Priestia megaterium (strain WSH-002)</name>
    <name type="common">Bacillus megaterium</name>
    <dbReference type="NCBI Taxonomy" id="1006007"/>
    <lineage>
        <taxon>Bacteria</taxon>
        <taxon>Bacillati</taxon>
        <taxon>Bacillota</taxon>
        <taxon>Bacilli</taxon>
        <taxon>Bacillales</taxon>
        <taxon>Bacillaceae</taxon>
        <taxon>Priestia</taxon>
    </lineage>
</organism>
<dbReference type="PANTHER" id="PTHR43626:SF4">
    <property type="entry name" value="GCN5-RELATED N-ACETYLTRANSFERASE 2, CHLOROPLASTIC"/>
    <property type="match status" value="1"/>
</dbReference>
<dbReference type="InterPro" id="IPR016181">
    <property type="entry name" value="Acyl_CoA_acyltransferase"/>
</dbReference>
<dbReference type="PROSITE" id="PS51186">
    <property type="entry name" value="GNAT"/>
    <property type="match status" value="1"/>
</dbReference>
<dbReference type="AlphaFoldDB" id="A0A8D4BJ47"/>
<feature type="domain" description="N-acetyltransferase" evidence="3">
    <location>
        <begin position="3"/>
        <end position="139"/>
    </location>
</feature>
<dbReference type="GO" id="GO:0005737">
    <property type="term" value="C:cytoplasm"/>
    <property type="evidence" value="ECO:0007669"/>
    <property type="project" value="TreeGrafter"/>
</dbReference>
<dbReference type="CDD" id="cd04301">
    <property type="entry name" value="NAT_SF"/>
    <property type="match status" value="1"/>
</dbReference>
<dbReference type="InterPro" id="IPR045039">
    <property type="entry name" value="NSI-like"/>
</dbReference>
<dbReference type="EMBL" id="CP003017">
    <property type="protein sequence ID" value="AEN88601.1"/>
    <property type="molecule type" value="Genomic_DNA"/>
</dbReference>
<evidence type="ECO:0000256" key="2">
    <source>
        <dbReference type="ARBA" id="ARBA00023315"/>
    </source>
</evidence>
<gene>
    <name evidence="4" type="ORF">BMWSH_1719</name>
</gene>
<dbReference type="Gene3D" id="3.40.630.30">
    <property type="match status" value="1"/>
</dbReference>
<accession>A0A8D4BJ47</accession>
<dbReference type="KEGG" id="bmh:BMWSH_1719"/>
<evidence type="ECO:0000313" key="5">
    <source>
        <dbReference type="Proteomes" id="UP000001283"/>
    </source>
</evidence>
<reference evidence="4 5" key="1">
    <citation type="journal article" date="2011" name="J. Bacteriol.">
        <title>Complete genome sequence of the industrial strain Bacillus megaterium WSH-002.</title>
        <authorList>
            <person name="Liu L."/>
            <person name="Li Y."/>
            <person name="Zhang J."/>
            <person name="Zou W."/>
            <person name="Zhou Z."/>
            <person name="Liu J."/>
            <person name="Li X."/>
            <person name="Wang L."/>
            <person name="Chen J."/>
        </authorList>
    </citation>
    <scope>NUCLEOTIDE SEQUENCE [LARGE SCALE GENOMIC DNA]</scope>
    <source>
        <strain evidence="4 5">WSH-002</strain>
    </source>
</reference>
<name>A0A8D4BJ47_PRIMW</name>
<dbReference type="SUPFAM" id="SSF55729">
    <property type="entry name" value="Acyl-CoA N-acyltransferases (Nat)"/>
    <property type="match status" value="1"/>
</dbReference>